<sequence length="342" mass="38388">MSLSSQSHSQSQGNEKDRKMEVEEEEEKYAKARRQSRGGLLVVVAILVVCAGLASYLRHNKRKQSRPQAGGSPSLRQNDELGFTPPAKKKTKSIAKLQDQVVALDEVVRDIKSQVDIFETDKTAQKAAKQLQDATRELLVAMYGAREPYRVHVELEFQPTIPDFAEKGKDGHFVIELAPSRLVPHSVYTFLEIARQWNLNGGAFHRIAGHVLQVMVKTRKIKHLAFQEYSPEYPHKERTVGYAGRPSGPAWYVSIQDNSRNHGPGSQQKHNPYEADAAIGRVIEGYEESVLRITKVPGSGFLGDTKKHVIIKSMTIMVPDSNSNEDDEYVKWIEPKEIMSSG</sequence>
<evidence type="ECO:0000313" key="3">
    <source>
        <dbReference type="EMBL" id="CAD8943770.1"/>
    </source>
</evidence>
<gene>
    <name evidence="3" type="ORF">CTEN0397_LOCUS14839</name>
</gene>
<keyword evidence="2" id="KW-1133">Transmembrane helix</keyword>
<dbReference type="EMBL" id="HBFW01022978">
    <property type="protein sequence ID" value="CAD8943770.1"/>
    <property type="molecule type" value="Transcribed_RNA"/>
</dbReference>
<feature type="region of interest" description="Disordered" evidence="1">
    <location>
        <begin position="1"/>
        <end position="27"/>
    </location>
</feature>
<feature type="transmembrane region" description="Helical" evidence="2">
    <location>
        <begin position="38"/>
        <end position="57"/>
    </location>
</feature>
<proteinExistence type="predicted"/>
<dbReference type="InterPro" id="IPR029000">
    <property type="entry name" value="Cyclophilin-like_dom_sf"/>
</dbReference>
<protein>
    <recommendedName>
        <fullName evidence="4">PPIase cyclophilin-type domain-containing protein</fullName>
    </recommendedName>
</protein>
<accession>A0A7S1DAY8</accession>
<evidence type="ECO:0000256" key="2">
    <source>
        <dbReference type="SAM" id="Phobius"/>
    </source>
</evidence>
<dbReference type="AlphaFoldDB" id="A0A7S1DAY8"/>
<dbReference type="Gene3D" id="2.40.100.10">
    <property type="entry name" value="Cyclophilin-like"/>
    <property type="match status" value="1"/>
</dbReference>
<evidence type="ECO:0008006" key="4">
    <source>
        <dbReference type="Google" id="ProtNLM"/>
    </source>
</evidence>
<evidence type="ECO:0000256" key="1">
    <source>
        <dbReference type="SAM" id="MobiDB-lite"/>
    </source>
</evidence>
<reference evidence="3" key="1">
    <citation type="submission" date="2021-01" db="EMBL/GenBank/DDBJ databases">
        <authorList>
            <person name="Corre E."/>
            <person name="Pelletier E."/>
            <person name="Niang G."/>
            <person name="Scheremetjew M."/>
            <person name="Finn R."/>
            <person name="Kale V."/>
            <person name="Holt S."/>
            <person name="Cochrane G."/>
            <person name="Meng A."/>
            <person name="Brown T."/>
            <person name="Cohen L."/>
        </authorList>
    </citation>
    <scope>NUCLEOTIDE SEQUENCE</scope>
    <source>
        <strain evidence="3">ECT3854</strain>
    </source>
</reference>
<feature type="region of interest" description="Disordered" evidence="1">
    <location>
        <begin position="59"/>
        <end position="89"/>
    </location>
</feature>
<dbReference type="SUPFAM" id="SSF50891">
    <property type="entry name" value="Cyclophilin-like"/>
    <property type="match status" value="1"/>
</dbReference>
<keyword evidence="2" id="KW-0812">Transmembrane</keyword>
<organism evidence="3">
    <name type="scientific">Cyclophora tenuis</name>
    <name type="common">Marine diatom</name>
    <dbReference type="NCBI Taxonomy" id="216820"/>
    <lineage>
        <taxon>Eukaryota</taxon>
        <taxon>Sar</taxon>
        <taxon>Stramenopiles</taxon>
        <taxon>Ochrophyta</taxon>
        <taxon>Bacillariophyta</taxon>
        <taxon>Fragilariophyceae</taxon>
        <taxon>Fragilariophycidae</taxon>
        <taxon>Cyclophorales</taxon>
        <taxon>Cyclophoraceae</taxon>
        <taxon>Cyclophora</taxon>
    </lineage>
</organism>
<keyword evidence="2" id="KW-0472">Membrane</keyword>
<name>A0A7S1DAY8_CYCTE</name>
<feature type="compositionally biased region" description="Low complexity" evidence="1">
    <location>
        <begin position="1"/>
        <end position="12"/>
    </location>
</feature>